<dbReference type="AlphaFoldDB" id="A0A6N4TJH9"/>
<sequence>MVDKDILKKRLEAANFISNNGRVLRTINVLRYKYSELKSVESVVAMDGVEKWEFLDCVNYLTEERYIRLRDIATKNEVLELSQDVNYRNLEAKLTSKGIKLLARGIIDDMVEV</sequence>
<gene>
    <name evidence="1" type="ORF">Aargi30884_16440</name>
</gene>
<evidence type="ECO:0000313" key="1">
    <source>
        <dbReference type="EMBL" id="BBK22741.1"/>
    </source>
</evidence>
<protein>
    <recommendedName>
        <fullName evidence="3">Type VI secretion protein</fullName>
    </recommendedName>
</protein>
<dbReference type="EMBL" id="AP019695">
    <property type="protein sequence ID" value="BBK22741.1"/>
    <property type="molecule type" value="Genomic_DNA"/>
</dbReference>
<dbReference type="Proteomes" id="UP000464754">
    <property type="component" value="Chromosome"/>
</dbReference>
<accession>A0A6N4TJH9</accession>
<dbReference type="KEGG" id="aarg:Aargi30884_16440"/>
<name>A0A6N4TJH9_9FIRM</name>
<proteinExistence type="predicted"/>
<evidence type="ECO:0008006" key="3">
    <source>
        <dbReference type="Google" id="ProtNLM"/>
    </source>
</evidence>
<reference evidence="2" key="1">
    <citation type="submission" date="2019-05" db="EMBL/GenBank/DDBJ databases">
        <title>Complete genome sequencing of Absiella argi strain JCM 30884.</title>
        <authorList>
            <person name="Sakamoto M."/>
            <person name="Murakami T."/>
            <person name="Mori H."/>
        </authorList>
    </citation>
    <scope>NUCLEOTIDE SEQUENCE [LARGE SCALE GENOMIC DNA]</scope>
    <source>
        <strain evidence="2">JCM 30884</strain>
    </source>
</reference>
<organism evidence="1 2">
    <name type="scientific">Amedibacterium intestinale</name>
    <dbReference type="NCBI Taxonomy" id="2583452"/>
    <lineage>
        <taxon>Bacteria</taxon>
        <taxon>Bacillati</taxon>
        <taxon>Bacillota</taxon>
        <taxon>Erysipelotrichia</taxon>
        <taxon>Erysipelotrichales</taxon>
        <taxon>Erysipelotrichaceae</taxon>
        <taxon>Amedibacterium</taxon>
    </lineage>
</organism>
<evidence type="ECO:0000313" key="2">
    <source>
        <dbReference type="Proteomes" id="UP000464754"/>
    </source>
</evidence>
<keyword evidence="2" id="KW-1185">Reference proteome</keyword>
<dbReference type="RefSeq" id="WP_163052018.1">
    <property type="nucleotide sequence ID" value="NZ_AP019695.1"/>
</dbReference>